<dbReference type="Pfam" id="PF00293">
    <property type="entry name" value="NUDIX"/>
    <property type="match status" value="1"/>
</dbReference>
<feature type="signal peptide" evidence="6">
    <location>
        <begin position="1"/>
        <end position="23"/>
    </location>
</feature>
<evidence type="ECO:0000259" key="7">
    <source>
        <dbReference type="PROSITE" id="PS51462"/>
    </source>
</evidence>
<dbReference type="PANTHER" id="PTHR10885:SF0">
    <property type="entry name" value="ISOPENTENYL-DIPHOSPHATE DELTA-ISOMERASE"/>
    <property type="match status" value="1"/>
</dbReference>
<keyword evidence="5" id="KW-0413">Isomerase</keyword>
<dbReference type="EMBL" id="HBFG01001461">
    <property type="protein sequence ID" value="CAD8729615.1"/>
    <property type="molecule type" value="Transcribed_RNA"/>
</dbReference>
<evidence type="ECO:0000256" key="2">
    <source>
        <dbReference type="ARBA" id="ARBA00007579"/>
    </source>
</evidence>
<dbReference type="CDD" id="cd02885">
    <property type="entry name" value="NUDIX_IPP_Isomerase"/>
    <property type="match status" value="1"/>
</dbReference>
<sequence length="307" mass="34762">MRLHSRIPLSLLLLGGCSKGLLSRHNNPRTFSLGSAPAAESSYGADMNQEDMMESDFLVIVDHNDNVIEVSEEVSKKAAHSFSSDQPRGILHRAFSLFCFNDQGKLLLTRRASDKITFPGVWTNTACSHPLLQMAKSEVDVWPEAFPELPGIKNAATRKAQHELGLSLEQADMQFVSRFHYWASDVETHGSETPWGEHEVDYILFLQAPLAEFELDVNAEEVAEVRYVSIDELKDMLYNQADLTWSPWFVGIMERGGFDWWQDLENTLAGKNTNEDIVFFDPLPDHVASYNKPDHTRQSTGIWKNEC</sequence>
<dbReference type="GO" id="GO:0050992">
    <property type="term" value="P:dimethylallyl diphosphate biosynthetic process"/>
    <property type="evidence" value="ECO:0007669"/>
    <property type="project" value="UniProtKB-UniPathway"/>
</dbReference>
<dbReference type="GO" id="GO:0004452">
    <property type="term" value="F:isopentenyl-diphosphate delta-isomerase activity"/>
    <property type="evidence" value="ECO:0007669"/>
    <property type="project" value="UniProtKB-EC"/>
</dbReference>
<dbReference type="Gene3D" id="3.90.79.10">
    <property type="entry name" value="Nucleoside Triphosphate Pyrophosphohydrolase"/>
    <property type="match status" value="1"/>
</dbReference>
<accession>A0A7S0TDA1</accession>
<dbReference type="InterPro" id="IPR011876">
    <property type="entry name" value="IsopentenylPP_isomerase_typ1"/>
</dbReference>
<dbReference type="PROSITE" id="PS51257">
    <property type="entry name" value="PROKAR_LIPOPROTEIN"/>
    <property type="match status" value="1"/>
</dbReference>
<reference evidence="8" key="1">
    <citation type="submission" date="2021-01" db="EMBL/GenBank/DDBJ databases">
        <authorList>
            <person name="Corre E."/>
            <person name="Pelletier E."/>
            <person name="Niang G."/>
            <person name="Scheremetjew M."/>
            <person name="Finn R."/>
            <person name="Kale V."/>
            <person name="Holt S."/>
            <person name="Cochrane G."/>
            <person name="Meng A."/>
            <person name="Brown T."/>
            <person name="Cohen L."/>
        </authorList>
    </citation>
    <scope>NUCLEOTIDE SEQUENCE</scope>
    <source>
        <strain evidence="8">B596</strain>
    </source>
</reference>
<evidence type="ECO:0000256" key="4">
    <source>
        <dbReference type="ARBA" id="ARBA00023229"/>
    </source>
</evidence>
<evidence type="ECO:0000256" key="1">
    <source>
        <dbReference type="ARBA" id="ARBA00004826"/>
    </source>
</evidence>
<comment type="similarity">
    <text evidence="2">Belongs to the IPP isomerase type 1 family.</text>
</comment>
<dbReference type="SUPFAM" id="SSF55811">
    <property type="entry name" value="Nudix"/>
    <property type="match status" value="1"/>
</dbReference>
<dbReference type="GO" id="GO:0005737">
    <property type="term" value="C:cytoplasm"/>
    <property type="evidence" value="ECO:0007669"/>
    <property type="project" value="TreeGrafter"/>
</dbReference>
<dbReference type="UniPathway" id="UPA00059">
    <property type="reaction ID" value="UER00104"/>
</dbReference>
<dbReference type="AlphaFoldDB" id="A0A7S0TDA1"/>
<dbReference type="PANTHER" id="PTHR10885">
    <property type="entry name" value="ISOPENTENYL-DIPHOSPHATE DELTA-ISOMERASE"/>
    <property type="match status" value="1"/>
</dbReference>
<gene>
    <name evidence="8" type="ORF">PDEL0327_LOCUS1108</name>
</gene>
<name>A0A7S0TDA1_9STRA</name>
<feature type="domain" description="Nudix hydrolase" evidence="7">
    <location>
        <begin position="90"/>
        <end position="251"/>
    </location>
</feature>
<dbReference type="PROSITE" id="PS51462">
    <property type="entry name" value="NUDIX"/>
    <property type="match status" value="1"/>
</dbReference>
<protein>
    <recommendedName>
        <fullName evidence="3">isopentenyl-diphosphate Delta-isomerase</fullName>
        <ecNumber evidence="3">5.3.3.2</ecNumber>
    </recommendedName>
</protein>
<evidence type="ECO:0000256" key="5">
    <source>
        <dbReference type="ARBA" id="ARBA00023235"/>
    </source>
</evidence>
<keyword evidence="6" id="KW-0732">Signal</keyword>
<keyword evidence="4" id="KW-0414">Isoprene biosynthesis</keyword>
<evidence type="ECO:0000313" key="8">
    <source>
        <dbReference type="EMBL" id="CAD8729615.1"/>
    </source>
</evidence>
<feature type="chain" id="PRO_5031327876" description="isopentenyl-diphosphate Delta-isomerase" evidence="6">
    <location>
        <begin position="24"/>
        <end position="307"/>
    </location>
</feature>
<dbReference type="NCBIfam" id="TIGR02150">
    <property type="entry name" value="IPP_isom_1"/>
    <property type="match status" value="1"/>
</dbReference>
<evidence type="ECO:0000256" key="3">
    <source>
        <dbReference type="ARBA" id="ARBA00012057"/>
    </source>
</evidence>
<dbReference type="InterPro" id="IPR015797">
    <property type="entry name" value="NUDIX_hydrolase-like_dom_sf"/>
</dbReference>
<organism evidence="8">
    <name type="scientific">Pseudo-nitzschia delicatissima</name>
    <dbReference type="NCBI Taxonomy" id="44447"/>
    <lineage>
        <taxon>Eukaryota</taxon>
        <taxon>Sar</taxon>
        <taxon>Stramenopiles</taxon>
        <taxon>Ochrophyta</taxon>
        <taxon>Bacillariophyta</taxon>
        <taxon>Bacillariophyceae</taxon>
        <taxon>Bacillariophycidae</taxon>
        <taxon>Bacillariales</taxon>
        <taxon>Bacillariaceae</taxon>
        <taxon>Pseudo-nitzschia</taxon>
    </lineage>
</organism>
<dbReference type="EC" id="5.3.3.2" evidence="3"/>
<dbReference type="InterPro" id="IPR000086">
    <property type="entry name" value="NUDIX_hydrolase_dom"/>
</dbReference>
<dbReference type="GO" id="GO:0009240">
    <property type="term" value="P:isopentenyl diphosphate biosynthetic process"/>
    <property type="evidence" value="ECO:0007669"/>
    <property type="project" value="TreeGrafter"/>
</dbReference>
<comment type="pathway">
    <text evidence="1">Isoprenoid biosynthesis; dimethylallyl diphosphate biosynthesis; dimethylallyl diphosphate from isopentenyl diphosphate: step 1/1.</text>
</comment>
<proteinExistence type="inferred from homology"/>
<evidence type="ECO:0000256" key="6">
    <source>
        <dbReference type="SAM" id="SignalP"/>
    </source>
</evidence>